<dbReference type="AlphaFoldDB" id="A0A336KXA0"/>
<dbReference type="PROSITE" id="PS51053">
    <property type="entry name" value="SERTA"/>
    <property type="match status" value="1"/>
</dbReference>
<dbReference type="GO" id="GO:0005634">
    <property type="term" value="C:nucleus"/>
    <property type="evidence" value="ECO:0007669"/>
    <property type="project" value="TreeGrafter"/>
</dbReference>
<gene>
    <name evidence="3" type="primary">CSON001111</name>
</gene>
<feature type="compositionally biased region" description="Polar residues" evidence="1">
    <location>
        <begin position="409"/>
        <end position="422"/>
    </location>
</feature>
<reference evidence="3" key="1">
    <citation type="submission" date="2018-04" db="EMBL/GenBank/DDBJ databases">
        <authorList>
            <person name="Go L.Y."/>
            <person name="Mitchell J.A."/>
        </authorList>
    </citation>
    <scope>NUCLEOTIDE SEQUENCE</scope>
    <source>
        <tissue evidence="3">Whole organism</tissue>
    </source>
</reference>
<protein>
    <submittedName>
        <fullName evidence="3">CSON001111 protein</fullName>
    </submittedName>
</protein>
<evidence type="ECO:0000313" key="3">
    <source>
        <dbReference type="EMBL" id="SSX09394.1"/>
    </source>
</evidence>
<dbReference type="EMBL" id="UFQS01001174">
    <property type="protein sequence ID" value="SSX09394.1"/>
    <property type="molecule type" value="Genomic_DNA"/>
</dbReference>
<accession>A0A336KXA0</accession>
<dbReference type="PANTHER" id="PTHR16277">
    <property type="entry name" value="CELL DIVISION CYCLE ASSOCIATED PROTEIN 4/SERTA DOMAIN-CONTAINING PROTEIN 2"/>
    <property type="match status" value="1"/>
</dbReference>
<organism evidence="3">
    <name type="scientific">Culicoides sonorensis</name>
    <name type="common">Biting midge</name>
    <dbReference type="NCBI Taxonomy" id="179676"/>
    <lineage>
        <taxon>Eukaryota</taxon>
        <taxon>Metazoa</taxon>
        <taxon>Ecdysozoa</taxon>
        <taxon>Arthropoda</taxon>
        <taxon>Hexapoda</taxon>
        <taxon>Insecta</taxon>
        <taxon>Pterygota</taxon>
        <taxon>Neoptera</taxon>
        <taxon>Endopterygota</taxon>
        <taxon>Diptera</taxon>
        <taxon>Nematocera</taxon>
        <taxon>Chironomoidea</taxon>
        <taxon>Ceratopogonidae</taxon>
        <taxon>Ceratopogoninae</taxon>
        <taxon>Culicoides</taxon>
        <taxon>Monoculicoides</taxon>
    </lineage>
</organism>
<feature type="region of interest" description="Disordered" evidence="1">
    <location>
        <begin position="49"/>
        <end position="84"/>
    </location>
</feature>
<evidence type="ECO:0000259" key="2">
    <source>
        <dbReference type="PROSITE" id="PS51053"/>
    </source>
</evidence>
<feature type="compositionally biased region" description="Low complexity" evidence="1">
    <location>
        <begin position="423"/>
        <end position="448"/>
    </location>
</feature>
<dbReference type="Pfam" id="PF06031">
    <property type="entry name" value="SERTA"/>
    <property type="match status" value="1"/>
</dbReference>
<dbReference type="VEuPathDB" id="VectorBase:CSON001111"/>
<evidence type="ECO:0000313" key="4">
    <source>
        <dbReference type="EMBL" id="SSX29296.1"/>
    </source>
</evidence>
<dbReference type="EMBL" id="UFQT01001174">
    <property type="protein sequence ID" value="SSX29296.1"/>
    <property type="molecule type" value="Genomic_DNA"/>
</dbReference>
<dbReference type="InterPro" id="IPR009263">
    <property type="entry name" value="SERTA_dom"/>
</dbReference>
<feature type="region of interest" description="Disordered" evidence="1">
    <location>
        <begin position="406"/>
        <end position="452"/>
    </location>
</feature>
<dbReference type="PANTHER" id="PTHR16277:SF7">
    <property type="entry name" value="RE12330P"/>
    <property type="match status" value="1"/>
</dbReference>
<proteinExistence type="predicted"/>
<feature type="region of interest" description="Disordered" evidence="1">
    <location>
        <begin position="483"/>
        <end position="518"/>
    </location>
</feature>
<name>A0A336KXA0_CULSO</name>
<evidence type="ECO:0000256" key="1">
    <source>
        <dbReference type="SAM" id="MobiDB-lite"/>
    </source>
</evidence>
<feature type="domain" description="SERTA" evidence="2">
    <location>
        <begin position="314"/>
        <end position="361"/>
    </location>
</feature>
<sequence length="628" mass="69939">MMGLQVAASKRKYEIGACTDLSDIQPNCTPEKNPRLDDSHTITNLTETITTSNSSTSSSTSLTCSESTSTSITLNTSNTENSSNTLITVNSSETASITTHKPITNGEAVNSTKPRLPELTGRGHELTLAKLNTPSALNNNRPSIQNSWNNSTDDNETVIDPISKLQAVAVPDEAWGGVKITRSSLEAVFSPTDDLDEDIDDFEDDFDEDDLPINPAPPVCNMSAPPPSPPFTSSYNNPNNCSRIPNYRYGSWTYAYHPNEPMPISDPPQTIRCAENGKSYTELGTYTFFNSNTTRHIKRCCDGKNNWCNNKQCYKEKRLRMMNLSMFKLSRFRQASDQSLYRSVLICNTLKTIEKEIETEKRQMKRQQSLAQTNALIAAQQKQQQQQQSDYASRPHVVVGNNRYVIVGGNTTNDGSQIQSNTQQQQQQQQQQQKRNEYSENNPNSSNNVMQSYTNHNRMQPQNDFEDPPPPLQFYEYYMMKDPQSGRATPFPASNGYPDTDSGYGDTPENTDLSPDGQLKSINWGSVLSLSSQSALDPLNNNELFSSHTTNYNITSNSCSSSFNSSLSSTTTTNYLDTDLGYDVLPNCYKLTSFGSDDFLKTPLMDSSIVCYENDMPDAFSTHIMVGS</sequence>
<reference evidence="4" key="2">
    <citation type="submission" date="2018-07" db="EMBL/GenBank/DDBJ databases">
        <authorList>
            <person name="Quirk P.G."/>
            <person name="Krulwich T.A."/>
        </authorList>
    </citation>
    <scope>NUCLEOTIDE SEQUENCE</scope>
</reference>
<dbReference type="InterPro" id="IPR052262">
    <property type="entry name" value="E2F-SERTA_domain_protein"/>
</dbReference>